<dbReference type="Pfam" id="PF13867">
    <property type="entry name" value="SAP30_Sin3_bdg"/>
    <property type="match status" value="1"/>
</dbReference>
<evidence type="ECO:0000256" key="7">
    <source>
        <dbReference type="ARBA" id="ARBA00023015"/>
    </source>
</evidence>
<feature type="domain" description="Histone deacetylase complex subunit SAP30 zinc-finger" evidence="12">
    <location>
        <begin position="4"/>
        <end position="71"/>
    </location>
</feature>
<dbReference type="Gene3D" id="3.40.1800.30">
    <property type="match status" value="1"/>
</dbReference>
<dbReference type="Proteomes" id="UP000678499">
    <property type="component" value="Unassembled WGS sequence"/>
</dbReference>
<dbReference type="Gene3D" id="6.10.160.20">
    <property type="match status" value="1"/>
</dbReference>
<proteinExistence type="inferred from homology"/>
<dbReference type="InterPro" id="IPR025717">
    <property type="entry name" value="SAP30_zn-finger"/>
</dbReference>
<keyword evidence="9" id="KW-0804">Transcription</keyword>
<dbReference type="PANTHER" id="PTHR13286">
    <property type="entry name" value="SAP30"/>
    <property type="match status" value="1"/>
</dbReference>
<dbReference type="InterPro" id="IPR025718">
    <property type="entry name" value="SAP30_Sin3-bd"/>
</dbReference>
<evidence type="ECO:0000313" key="15">
    <source>
        <dbReference type="Proteomes" id="UP000678499"/>
    </source>
</evidence>
<sequence>MAGSEQVCCLFDKGKKCRRLAGNASYNRRIQKLVFKHNLRLHLDKASLHLYICDHHKNLIQESAKIRERGKKNEVKTNGGDAVSLPANPEPSASNAVPRPSPSSAVDPMSPFDWAKVPLHILKRYRSHFKLPHQPGISKQHLAQIVSEHFNTWKVSEVEVLTYFVYMLKTNKNKLDRGSASSSSSSRGGKHRKSRKTR</sequence>
<evidence type="ECO:0000256" key="1">
    <source>
        <dbReference type="ARBA" id="ARBA00004123"/>
    </source>
</evidence>
<dbReference type="EMBL" id="OA882963">
    <property type="protein sequence ID" value="CAD7277507.1"/>
    <property type="molecule type" value="Genomic_DNA"/>
</dbReference>
<feature type="compositionally biased region" description="Basic residues" evidence="11">
    <location>
        <begin position="188"/>
        <end position="198"/>
    </location>
</feature>
<comment type="subcellular location">
    <subcellularLocation>
        <location evidence="1">Nucleus</location>
    </subcellularLocation>
</comment>
<dbReference type="InterPro" id="IPR038291">
    <property type="entry name" value="SAP30_C_sf"/>
</dbReference>
<evidence type="ECO:0000256" key="11">
    <source>
        <dbReference type="SAM" id="MobiDB-lite"/>
    </source>
</evidence>
<dbReference type="PANTHER" id="PTHR13286:SF6">
    <property type="entry name" value="HISTONE DEACETYLASE COMPLEX SUBUNIT SAP30L-RELATED"/>
    <property type="match status" value="1"/>
</dbReference>
<dbReference type="GO" id="GO:0008270">
    <property type="term" value="F:zinc ion binding"/>
    <property type="evidence" value="ECO:0007669"/>
    <property type="project" value="UniProtKB-KW"/>
</dbReference>
<keyword evidence="8" id="KW-0238">DNA-binding</keyword>
<evidence type="ECO:0000256" key="10">
    <source>
        <dbReference type="ARBA" id="ARBA00023242"/>
    </source>
</evidence>
<evidence type="ECO:0000256" key="9">
    <source>
        <dbReference type="ARBA" id="ARBA00023163"/>
    </source>
</evidence>
<dbReference type="AlphaFoldDB" id="A0A7R9GE47"/>
<dbReference type="InterPro" id="IPR024145">
    <property type="entry name" value="His_deAcase_SAP30/SAP30L"/>
</dbReference>
<evidence type="ECO:0000313" key="14">
    <source>
        <dbReference type="EMBL" id="CAD7277507.1"/>
    </source>
</evidence>
<keyword evidence="4" id="KW-0479">Metal-binding</keyword>
<dbReference type="GO" id="GO:0006355">
    <property type="term" value="P:regulation of DNA-templated transcription"/>
    <property type="evidence" value="ECO:0007669"/>
    <property type="project" value="TreeGrafter"/>
</dbReference>
<feature type="compositionally biased region" description="Low complexity" evidence="11">
    <location>
        <begin position="178"/>
        <end position="187"/>
    </location>
</feature>
<evidence type="ECO:0000256" key="5">
    <source>
        <dbReference type="ARBA" id="ARBA00022771"/>
    </source>
</evidence>
<evidence type="ECO:0000256" key="4">
    <source>
        <dbReference type="ARBA" id="ARBA00022723"/>
    </source>
</evidence>
<name>A0A7R9GE47_9CRUS</name>
<evidence type="ECO:0000259" key="13">
    <source>
        <dbReference type="Pfam" id="PF13867"/>
    </source>
</evidence>
<evidence type="ECO:0000256" key="2">
    <source>
        <dbReference type="ARBA" id="ARBA00006283"/>
    </source>
</evidence>
<protein>
    <recommendedName>
        <fullName evidence="16">Histone deacetylase complex subunit SAP30L</fullName>
    </recommendedName>
</protein>
<accession>A0A7R9GE47</accession>
<keyword evidence="5" id="KW-0863">Zinc-finger</keyword>
<keyword evidence="3" id="KW-0678">Repressor</keyword>
<evidence type="ECO:0000256" key="8">
    <source>
        <dbReference type="ARBA" id="ARBA00023125"/>
    </source>
</evidence>
<dbReference type="GO" id="GO:0000118">
    <property type="term" value="C:histone deacetylase complex"/>
    <property type="evidence" value="ECO:0007669"/>
    <property type="project" value="TreeGrafter"/>
</dbReference>
<reference evidence="14" key="1">
    <citation type="submission" date="2020-11" db="EMBL/GenBank/DDBJ databases">
        <authorList>
            <person name="Tran Van P."/>
        </authorList>
    </citation>
    <scope>NUCLEOTIDE SEQUENCE</scope>
</reference>
<keyword evidence="6" id="KW-0862">Zinc</keyword>
<feature type="domain" description="Histone deacetylase complex subunit SAP30 Sin3 binding" evidence="13">
    <location>
        <begin position="120"/>
        <end position="169"/>
    </location>
</feature>
<keyword evidence="7" id="KW-0805">Transcription regulation</keyword>
<evidence type="ECO:0000256" key="3">
    <source>
        <dbReference type="ARBA" id="ARBA00022491"/>
    </source>
</evidence>
<feature type="region of interest" description="Disordered" evidence="11">
    <location>
        <begin position="71"/>
        <end position="107"/>
    </location>
</feature>
<evidence type="ECO:0000259" key="12">
    <source>
        <dbReference type="Pfam" id="PF13866"/>
    </source>
</evidence>
<keyword evidence="15" id="KW-1185">Reference proteome</keyword>
<dbReference type="GO" id="GO:0003712">
    <property type="term" value="F:transcription coregulator activity"/>
    <property type="evidence" value="ECO:0007669"/>
    <property type="project" value="TreeGrafter"/>
</dbReference>
<keyword evidence="10" id="KW-0539">Nucleus</keyword>
<dbReference type="Pfam" id="PF13866">
    <property type="entry name" value="zf-SAP30"/>
    <property type="match status" value="1"/>
</dbReference>
<evidence type="ECO:0008006" key="16">
    <source>
        <dbReference type="Google" id="ProtNLM"/>
    </source>
</evidence>
<organism evidence="14">
    <name type="scientific">Notodromas monacha</name>
    <dbReference type="NCBI Taxonomy" id="399045"/>
    <lineage>
        <taxon>Eukaryota</taxon>
        <taxon>Metazoa</taxon>
        <taxon>Ecdysozoa</taxon>
        <taxon>Arthropoda</taxon>
        <taxon>Crustacea</taxon>
        <taxon>Oligostraca</taxon>
        <taxon>Ostracoda</taxon>
        <taxon>Podocopa</taxon>
        <taxon>Podocopida</taxon>
        <taxon>Cypridocopina</taxon>
        <taxon>Cypridoidea</taxon>
        <taxon>Cyprididae</taxon>
        <taxon>Notodromas</taxon>
    </lineage>
</organism>
<dbReference type="GO" id="GO:0003677">
    <property type="term" value="F:DNA binding"/>
    <property type="evidence" value="ECO:0007669"/>
    <property type="project" value="UniProtKB-KW"/>
</dbReference>
<feature type="region of interest" description="Disordered" evidence="11">
    <location>
        <begin position="175"/>
        <end position="198"/>
    </location>
</feature>
<dbReference type="EMBL" id="CAJPEX010000926">
    <property type="protein sequence ID" value="CAG0917659.1"/>
    <property type="molecule type" value="Genomic_DNA"/>
</dbReference>
<evidence type="ECO:0000256" key="6">
    <source>
        <dbReference type="ARBA" id="ARBA00022833"/>
    </source>
</evidence>
<dbReference type="OrthoDB" id="510958at2759"/>
<comment type="similarity">
    <text evidence="2">Belongs to the SAP30 family.</text>
</comment>
<gene>
    <name evidence="14" type="ORF">NMOB1V02_LOCUS5238</name>
</gene>